<protein>
    <recommendedName>
        <fullName evidence="9">Transcription elongation factor SPT4 homolog</fullName>
    </recommendedName>
</protein>
<dbReference type="GO" id="GO:0032044">
    <property type="term" value="C:DSIF complex"/>
    <property type="evidence" value="ECO:0007669"/>
    <property type="project" value="TreeGrafter"/>
</dbReference>
<proteinExistence type="inferred from homology"/>
<comment type="subcellular location">
    <subcellularLocation>
        <location evidence="1 9">Nucleus</location>
    </subcellularLocation>
</comment>
<dbReference type="SUPFAM" id="SSF63393">
    <property type="entry name" value="RNA polymerase subunits"/>
    <property type="match status" value="1"/>
</dbReference>
<comment type="similarity">
    <text evidence="2 9">Belongs to the SPT4 family.</text>
</comment>
<keyword evidence="6 9" id="KW-0804">Transcription</keyword>
<dbReference type="Pfam" id="PF06093">
    <property type="entry name" value="Spt4"/>
    <property type="match status" value="1"/>
</dbReference>
<dbReference type="FunFam" id="3.30.40.210:FF:000002">
    <property type="entry name" value="Transcription elongation factor SPT4 homolog"/>
    <property type="match status" value="1"/>
</dbReference>
<dbReference type="PIRSF" id="PIRSF025023">
    <property type="entry name" value="Spt4"/>
    <property type="match status" value="1"/>
</dbReference>
<dbReference type="GO" id="GO:0006355">
    <property type="term" value="P:regulation of DNA-templated transcription"/>
    <property type="evidence" value="ECO:0007669"/>
    <property type="project" value="InterPro"/>
</dbReference>
<dbReference type="InterPro" id="IPR022800">
    <property type="entry name" value="Spt4/RpoE2_Znf"/>
</dbReference>
<evidence type="ECO:0000256" key="9">
    <source>
        <dbReference type="PIRNR" id="PIRNR025023"/>
    </source>
</evidence>
<comment type="function">
    <text evidence="8 9">May regulate transcription elongation by RNA polymerase II. May enhance transcriptional pausing at sites proximal to the promoter, which may in turn facilitate the assembly of an elongation competent RNA polymerase II complex.</text>
</comment>
<dbReference type="SMART" id="SM01389">
    <property type="entry name" value="Spt4"/>
    <property type="match status" value="1"/>
</dbReference>
<feature type="domain" description="Spt4/RpoE2 zinc finger" evidence="10">
    <location>
        <begin position="21"/>
        <end position="97"/>
    </location>
</feature>
<dbReference type="GO" id="GO:0140673">
    <property type="term" value="P:transcription elongation-coupled chromatin remodeling"/>
    <property type="evidence" value="ECO:0007669"/>
    <property type="project" value="InterPro"/>
</dbReference>
<organism evidence="11">
    <name type="scientific">Prasinoderma coloniale</name>
    <dbReference type="NCBI Taxonomy" id="156133"/>
    <lineage>
        <taxon>Eukaryota</taxon>
        <taxon>Viridiplantae</taxon>
        <taxon>Prasinodermophyta</taxon>
        <taxon>Prasinodermophyceae</taxon>
        <taxon>Prasinodermales</taxon>
        <taxon>Prasinodermaceae</taxon>
        <taxon>Prasinoderma</taxon>
    </lineage>
</organism>
<evidence type="ECO:0000256" key="2">
    <source>
        <dbReference type="ARBA" id="ARBA00010464"/>
    </source>
</evidence>
<accession>A0A6U0NDJ1</accession>
<dbReference type="PANTHER" id="PTHR12882">
    <property type="entry name" value="SUPPRESSOR OF TY 4"/>
    <property type="match status" value="1"/>
</dbReference>
<dbReference type="GO" id="GO:0000993">
    <property type="term" value="F:RNA polymerase II complex binding"/>
    <property type="evidence" value="ECO:0007669"/>
    <property type="project" value="TreeGrafter"/>
</dbReference>
<evidence type="ECO:0000313" key="11">
    <source>
        <dbReference type="EMBL" id="CAD8238620.1"/>
    </source>
</evidence>
<evidence type="ECO:0000256" key="6">
    <source>
        <dbReference type="ARBA" id="ARBA00023163"/>
    </source>
</evidence>
<dbReference type="EMBL" id="HBDZ01007526">
    <property type="protein sequence ID" value="CAD8238620.1"/>
    <property type="molecule type" value="Transcribed_RNA"/>
</dbReference>
<dbReference type="InterPro" id="IPR038510">
    <property type="entry name" value="Spt4_sf"/>
</dbReference>
<dbReference type="AlphaFoldDB" id="A0A6U0NDJ1"/>
<evidence type="ECO:0000256" key="4">
    <source>
        <dbReference type="ARBA" id="ARBA00022771"/>
    </source>
</evidence>
<evidence type="ECO:0000256" key="3">
    <source>
        <dbReference type="ARBA" id="ARBA00022723"/>
    </source>
</evidence>
<keyword evidence="7 9" id="KW-0539">Nucleus</keyword>
<dbReference type="InterPro" id="IPR009287">
    <property type="entry name" value="Spt4"/>
</dbReference>
<evidence type="ECO:0000256" key="8">
    <source>
        <dbReference type="ARBA" id="ARBA00056652"/>
    </source>
</evidence>
<evidence type="ECO:0000256" key="5">
    <source>
        <dbReference type="ARBA" id="ARBA00022833"/>
    </source>
</evidence>
<dbReference type="PANTHER" id="PTHR12882:SF1">
    <property type="entry name" value="TRANSCRIPTION ELONGATION FACTOR SPT4"/>
    <property type="match status" value="1"/>
</dbReference>
<dbReference type="GO" id="GO:0008270">
    <property type="term" value="F:zinc ion binding"/>
    <property type="evidence" value="ECO:0007669"/>
    <property type="project" value="UniProtKB-KW"/>
</dbReference>
<sequence>MSKGGARPSFADLPLEPKKSLRCCLNCKLVKTFEQFIDAGCDNCPFLNMQSDQDRVTECTSSNFDGIISVMKPQESWASRWLKIERTLPGCYAVYVAEQLPQNVRDELEGR</sequence>
<dbReference type="Gene3D" id="3.30.40.210">
    <property type="match status" value="1"/>
</dbReference>
<reference evidence="11" key="1">
    <citation type="submission" date="2021-01" db="EMBL/GenBank/DDBJ databases">
        <authorList>
            <person name="Corre E."/>
            <person name="Pelletier E."/>
            <person name="Niang G."/>
            <person name="Scheremetjew M."/>
            <person name="Finn R."/>
            <person name="Kale V."/>
            <person name="Holt S."/>
            <person name="Cochrane G."/>
            <person name="Meng A."/>
            <person name="Brown T."/>
            <person name="Cohen L."/>
        </authorList>
    </citation>
    <scope>NUCLEOTIDE SEQUENCE</scope>
    <source>
        <strain evidence="11">CCMP1413</strain>
    </source>
</reference>
<evidence type="ECO:0000256" key="7">
    <source>
        <dbReference type="ARBA" id="ARBA00023242"/>
    </source>
</evidence>
<keyword evidence="3" id="KW-0479">Metal-binding</keyword>
<keyword evidence="5" id="KW-0862">Zinc</keyword>
<name>A0A6U0NDJ1_9VIRI</name>
<keyword evidence="4" id="KW-0863">Zinc-finger</keyword>
<dbReference type="CDD" id="cd07973">
    <property type="entry name" value="Spt4"/>
    <property type="match status" value="1"/>
</dbReference>
<evidence type="ECO:0000256" key="1">
    <source>
        <dbReference type="ARBA" id="ARBA00004123"/>
    </source>
</evidence>
<evidence type="ECO:0000259" key="10">
    <source>
        <dbReference type="SMART" id="SM01389"/>
    </source>
</evidence>
<dbReference type="InterPro" id="IPR029040">
    <property type="entry name" value="RPABC4/Spt4"/>
</dbReference>
<gene>
    <name evidence="11" type="ORF">PCOL08062_LOCUS5754</name>
</gene>